<proteinExistence type="predicted"/>
<evidence type="ECO:0000256" key="2">
    <source>
        <dbReference type="SAM" id="Phobius"/>
    </source>
</evidence>
<keyword evidence="2" id="KW-0812">Transmembrane</keyword>
<feature type="transmembrane region" description="Helical" evidence="2">
    <location>
        <begin position="55"/>
        <end position="81"/>
    </location>
</feature>
<dbReference type="AlphaFoldDB" id="A0A179HHP9"/>
<gene>
    <name evidence="3" type="ORF">VFPFJ_06370</name>
</gene>
<protein>
    <submittedName>
        <fullName evidence="3">Uncharacterized protein</fullName>
    </submittedName>
</protein>
<feature type="region of interest" description="Disordered" evidence="1">
    <location>
        <begin position="30"/>
        <end position="49"/>
    </location>
</feature>
<organism evidence="3 4">
    <name type="scientific">Purpureocillium lilacinum</name>
    <name type="common">Paecilomyces lilacinus</name>
    <dbReference type="NCBI Taxonomy" id="33203"/>
    <lineage>
        <taxon>Eukaryota</taxon>
        <taxon>Fungi</taxon>
        <taxon>Dikarya</taxon>
        <taxon>Ascomycota</taxon>
        <taxon>Pezizomycotina</taxon>
        <taxon>Sordariomycetes</taxon>
        <taxon>Hypocreomycetidae</taxon>
        <taxon>Hypocreales</taxon>
        <taxon>Ophiocordycipitaceae</taxon>
        <taxon>Purpureocillium</taxon>
    </lineage>
</organism>
<dbReference type="EMBL" id="LSBI01000005">
    <property type="protein sequence ID" value="OAQ89956.1"/>
    <property type="molecule type" value="Genomic_DNA"/>
</dbReference>
<name>A0A179HHP9_PURLI</name>
<keyword evidence="2" id="KW-1133">Transmembrane helix</keyword>
<dbReference type="Proteomes" id="UP000078340">
    <property type="component" value="Unassembled WGS sequence"/>
</dbReference>
<comment type="caution">
    <text evidence="3">The sequence shown here is derived from an EMBL/GenBank/DDBJ whole genome shotgun (WGS) entry which is preliminary data.</text>
</comment>
<reference evidence="3 4" key="1">
    <citation type="submission" date="2016-02" db="EMBL/GenBank/DDBJ databases">
        <title>Biosynthesis of antibiotic leucinostatins and their inhibition on Phytophthora in bio-control Purpureocillium lilacinum.</title>
        <authorList>
            <person name="Wang G."/>
            <person name="Liu Z."/>
            <person name="Lin R."/>
            <person name="Li E."/>
            <person name="Mao Z."/>
            <person name="Ling J."/>
            <person name="Yin W."/>
            <person name="Xie B."/>
        </authorList>
    </citation>
    <scope>NUCLEOTIDE SEQUENCE [LARGE SCALE GENOMIC DNA]</scope>
    <source>
        <strain evidence="3">PLFJ-1</strain>
    </source>
</reference>
<keyword evidence="2" id="KW-0472">Membrane</keyword>
<evidence type="ECO:0000313" key="3">
    <source>
        <dbReference type="EMBL" id="OAQ89956.1"/>
    </source>
</evidence>
<evidence type="ECO:0000256" key="1">
    <source>
        <dbReference type="SAM" id="MobiDB-lite"/>
    </source>
</evidence>
<evidence type="ECO:0000313" key="4">
    <source>
        <dbReference type="Proteomes" id="UP000078340"/>
    </source>
</evidence>
<accession>A0A179HHP9</accession>
<sequence>MDTRRARRALQRRLWGVSQECVGRAAWPPVSCSAGSPSHPPMPPSSCARDATASWAVPCTCTLGGLLFVPLLAVVVVVVVAPSLSLLMAHFYEAGKAAAPAQSESAHGRPCVGNN</sequence>